<dbReference type="InterPro" id="IPR003594">
    <property type="entry name" value="HATPase_dom"/>
</dbReference>
<evidence type="ECO:0000256" key="3">
    <source>
        <dbReference type="ARBA" id="ARBA00012438"/>
    </source>
</evidence>
<keyword evidence="5" id="KW-0597">Phosphoprotein</keyword>
<dbReference type="PROSITE" id="PS50885">
    <property type="entry name" value="HAMP"/>
    <property type="match status" value="1"/>
</dbReference>
<evidence type="ECO:0000256" key="5">
    <source>
        <dbReference type="ARBA" id="ARBA00022553"/>
    </source>
</evidence>
<dbReference type="Gene3D" id="3.30.565.10">
    <property type="entry name" value="Histidine kinase-like ATPase, C-terminal domain"/>
    <property type="match status" value="1"/>
</dbReference>
<feature type="transmembrane region" description="Helical" evidence="12">
    <location>
        <begin position="307"/>
        <end position="326"/>
    </location>
</feature>
<keyword evidence="7" id="KW-0547">Nucleotide-binding</keyword>
<gene>
    <name evidence="15" type="ORF">ACFSUC_06895</name>
</gene>
<dbReference type="InterPro" id="IPR010559">
    <property type="entry name" value="Sig_transdc_His_kin_internal"/>
</dbReference>
<dbReference type="InterPro" id="IPR005467">
    <property type="entry name" value="His_kinase_dom"/>
</dbReference>
<proteinExistence type="predicted"/>
<organism evidence="15 16">
    <name type="scientific">Marinicrinis sediminis</name>
    <dbReference type="NCBI Taxonomy" id="1652465"/>
    <lineage>
        <taxon>Bacteria</taxon>
        <taxon>Bacillati</taxon>
        <taxon>Bacillota</taxon>
        <taxon>Bacilli</taxon>
        <taxon>Bacillales</taxon>
        <taxon>Paenibacillaceae</taxon>
    </lineage>
</organism>
<evidence type="ECO:0000256" key="9">
    <source>
        <dbReference type="ARBA" id="ARBA00022840"/>
    </source>
</evidence>
<keyword evidence="4" id="KW-1003">Cell membrane</keyword>
<evidence type="ECO:0000313" key="15">
    <source>
        <dbReference type="EMBL" id="MFD2671331.1"/>
    </source>
</evidence>
<keyword evidence="9" id="KW-0067">ATP-binding</keyword>
<comment type="subcellular location">
    <subcellularLocation>
        <location evidence="2">Cell membrane</location>
        <topology evidence="2">Multi-pass membrane protein</topology>
    </subcellularLocation>
</comment>
<evidence type="ECO:0000313" key="16">
    <source>
        <dbReference type="Proteomes" id="UP001597497"/>
    </source>
</evidence>
<dbReference type="SUPFAM" id="SSF158472">
    <property type="entry name" value="HAMP domain-like"/>
    <property type="match status" value="1"/>
</dbReference>
<dbReference type="CDD" id="cd12912">
    <property type="entry name" value="PDC2_MCP_like"/>
    <property type="match status" value="1"/>
</dbReference>
<dbReference type="Gene3D" id="6.10.340.10">
    <property type="match status" value="1"/>
</dbReference>
<evidence type="ECO:0000256" key="7">
    <source>
        <dbReference type="ARBA" id="ARBA00022741"/>
    </source>
</evidence>
<comment type="catalytic activity">
    <reaction evidence="1">
        <text>ATP + protein L-histidine = ADP + protein N-phospho-L-histidine.</text>
        <dbReference type="EC" id="2.7.13.3"/>
    </reaction>
</comment>
<keyword evidence="12" id="KW-1133">Transmembrane helix</keyword>
<accession>A0ABW5R9A8</accession>
<evidence type="ECO:0000256" key="10">
    <source>
        <dbReference type="ARBA" id="ARBA00023012"/>
    </source>
</evidence>
<feature type="transmembrane region" description="Helical" evidence="12">
    <location>
        <begin position="16"/>
        <end position="37"/>
    </location>
</feature>
<feature type="domain" description="Histidine kinase" evidence="13">
    <location>
        <begin position="485"/>
        <end position="590"/>
    </location>
</feature>
<dbReference type="Pfam" id="PF02518">
    <property type="entry name" value="HATPase_c"/>
    <property type="match status" value="1"/>
</dbReference>
<dbReference type="EMBL" id="JBHUMM010000010">
    <property type="protein sequence ID" value="MFD2671331.1"/>
    <property type="molecule type" value="Genomic_DNA"/>
</dbReference>
<keyword evidence="11 12" id="KW-0472">Membrane</keyword>
<keyword evidence="12" id="KW-0812">Transmembrane</keyword>
<dbReference type="RefSeq" id="WP_379928784.1">
    <property type="nucleotide sequence ID" value="NZ_JBHUMM010000010.1"/>
</dbReference>
<dbReference type="EC" id="2.7.13.3" evidence="3"/>
<evidence type="ECO:0000256" key="8">
    <source>
        <dbReference type="ARBA" id="ARBA00022777"/>
    </source>
</evidence>
<name>A0ABW5R9A8_9BACL</name>
<comment type="caution">
    <text evidence="15">The sequence shown here is derived from an EMBL/GenBank/DDBJ whole genome shotgun (WGS) entry which is preliminary data.</text>
</comment>
<dbReference type="InterPro" id="IPR003660">
    <property type="entry name" value="HAMP_dom"/>
</dbReference>
<feature type="domain" description="HAMP" evidence="14">
    <location>
        <begin position="323"/>
        <end position="375"/>
    </location>
</feature>
<evidence type="ECO:0000256" key="6">
    <source>
        <dbReference type="ARBA" id="ARBA00022679"/>
    </source>
</evidence>
<dbReference type="Pfam" id="PF06580">
    <property type="entry name" value="His_kinase"/>
    <property type="match status" value="1"/>
</dbReference>
<evidence type="ECO:0000259" key="13">
    <source>
        <dbReference type="PROSITE" id="PS50109"/>
    </source>
</evidence>
<evidence type="ECO:0000256" key="12">
    <source>
        <dbReference type="SAM" id="Phobius"/>
    </source>
</evidence>
<dbReference type="PANTHER" id="PTHR34220">
    <property type="entry name" value="SENSOR HISTIDINE KINASE YPDA"/>
    <property type="match status" value="1"/>
</dbReference>
<evidence type="ECO:0000256" key="4">
    <source>
        <dbReference type="ARBA" id="ARBA00022475"/>
    </source>
</evidence>
<dbReference type="GO" id="GO:0004673">
    <property type="term" value="F:protein histidine kinase activity"/>
    <property type="evidence" value="ECO:0007669"/>
    <property type="project" value="UniProtKB-EC"/>
</dbReference>
<reference evidence="16" key="1">
    <citation type="journal article" date="2019" name="Int. J. Syst. Evol. Microbiol.">
        <title>The Global Catalogue of Microorganisms (GCM) 10K type strain sequencing project: providing services to taxonomists for standard genome sequencing and annotation.</title>
        <authorList>
            <consortium name="The Broad Institute Genomics Platform"/>
            <consortium name="The Broad Institute Genome Sequencing Center for Infectious Disease"/>
            <person name="Wu L."/>
            <person name="Ma J."/>
        </authorList>
    </citation>
    <scope>NUCLEOTIDE SEQUENCE [LARGE SCALE GENOMIC DNA]</scope>
    <source>
        <strain evidence="16">KCTC 33676</strain>
    </source>
</reference>
<keyword evidence="16" id="KW-1185">Reference proteome</keyword>
<protein>
    <recommendedName>
        <fullName evidence="3">histidine kinase</fullName>
        <ecNumber evidence="3">2.7.13.3</ecNumber>
    </recommendedName>
</protein>
<dbReference type="InterPro" id="IPR050640">
    <property type="entry name" value="Bact_2-comp_sensor_kinase"/>
</dbReference>
<dbReference type="SMART" id="SM00387">
    <property type="entry name" value="HATPase_c"/>
    <property type="match status" value="1"/>
</dbReference>
<dbReference type="SUPFAM" id="SSF55874">
    <property type="entry name" value="ATPase domain of HSP90 chaperone/DNA topoisomerase II/histidine kinase"/>
    <property type="match status" value="1"/>
</dbReference>
<dbReference type="PROSITE" id="PS50109">
    <property type="entry name" value="HIS_KIN"/>
    <property type="match status" value="1"/>
</dbReference>
<keyword evidence="8 15" id="KW-0418">Kinase</keyword>
<dbReference type="Pfam" id="PF00672">
    <property type="entry name" value="HAMP"/>
    <property type="match status" value="1"/>
</dbReference>
<evidence type="ECO:0000256" key="11">
    <source>
        <dbReference type="ARBA" id="ARBA00023136"/>
    </source>
</evidence>
<dbReference type="SMART" id="SM00304">
    <property type="entry name" value="HAMP"/>
    <property type="match status" value="1"/>
</dbReference>
<evidence type="ECO:0000256" key="1">
    <source>
        <dbReference type="ARBA" id="ARBA00000085"/>
    </source>
</evidence>
<keyword evidence="10" id="KW-0902">Two-component regulatory system</keyword>
<evidence type="ECO:0000259" key="14">
    <source>
        <dbReference type="PROSITE" id="PS50885"/>
    </source>
</evidence>
<dbReference type="CDD" id="cd06225">
    <property type="entry name" value="HAMP"/>
    <property type="match status" value="1"/>
</dbReference>
<keyword evidence="6 15" id="KW-0808">Transferase</keyword>
<dbReference type="CDD" id="cd18773">
    <property type="entry name" value="PDC1_HK_sensor"/>
    <property type="match status" value="1"/>
</dbReference>
<dbReference type="Gene3D" id="3.30.450.20">
    <property type="entry name" value="PAS domain"/>
    <property type="match status" value="2"/>
</dbReference>
<dbReference type="InterPro" id="IPR036890">
    <property type="entry name" value="HATPase_C_sf"/>
</dbReference>
<dbReference type="PANTHER" id="PTHR34220:SF7">
    <property type="entry name" value="SENSOR HISTIDINE KINASE YPDA"/>
    <property type="match status" value="1"/>
</dbReference>
<sequence length="592" mass="68110">MFPINHFRQRIASKMIIAMLLVILIPTLLTSLSFYWVSTQTVKNNVRQSSIQIMKQATDSLSFVMDVASDTSDLLYSDTNIQQLAKNEGPWNQASDQDRFMTATLNNLVYSSSFVKMIYVLREEQDSWGSGTFSQPKLNQYTLSEFDWAQRAGEMDGELVWSGLQYDLFSGAGKRTDLVIPVVRVLKDFETLQNQGYIMVNLNGRDLLERIDAIQLGQSGTLFVVNEAGEFMIHDDLSLINKKIPNTELANWVIQRPEIEFEFSHRDIPYYGVKQRLSNGWLLVGVVPIQEITGQLDRLHENIWRSFLIYTFAAIIIGLFIASRVTKPIKQLTRQMKRVQEGDLTVRTQVHTLDEIGLMSRHFNKMLSRVSELMEQVKENDRKKQEAELRAVVHRINPHFLFNTLSTIRWLIKYNQSEQAYNGISALIRLLEANMGKKGNFITLAEELQIIEKYLVILELRYNLKFHLILDIDERAEDFMIPRMLIQPLVENAIFHGIVPRNQNGEITIQVRKRLAGIEMVITDNGIGMPVEKVELLNDPEQAIEEGWLGIGLKHVYESMQLYFDGSSRIQVDSREGEGTEIRILLMARQSS</sequence>
<evidence type="ECO:0000256" key="2">
    <source>
        <dbReference type="ARBA" id="ARBA00004651"/>
    </source>
</evidence>
<dbReference type="Proteomes" id="UP001597497">
    <property type="component" value="Unassembled WGS sequence"/>
</dbReference>